<evidence type="ECO:0000313" key="1">
    <source>
        <dbReference type="EMBL" id="KAJ0406130.1"/>
    </source>
</evidence>
<dbReference type="Proteomes" id="UP001209570">
    <property type="component" value="Unassembled WGS sequence"/>
</dbReference>
<name>A0AAD5Q981_PYTIN</name>
<dbReference type="AlphaFoldDB" id="A0AAD5Q981"/>
<gene>
    <name evidence="1" type="ORF">P43SY_008381</name>
</gene>
<protein>
    <submittedName>
        <fullName evidence="1">Uncharacterized protein</fullName>
    </submittedName>
</protein>
<proteinExistence type="predicted"/>
<evidence type="ECO:0000313" key="2">
    <source>
        <dbReference type="Proteomes" id="UP001209570"/>
    </source>
</evidence>
<sequence>MAATTGKDEGSARPRVALIYTAASQVTREGEYLATYLGLVLATTQAAESVAVVAVSTDAVASRATREEENAALRVDGVVVRAAQLLQQQQAKAKTDSAALCSYVETRDVEVLRDSHVWILCVDAHTTTRTVDMLKRRGVAAPMERVTAKGKKATCKRVIISLQPALRRLRELEEAFPKDTVLHGGACFHLARNQHGVLYPLSHGCFFIERLAYVASPLPPLPSILTI</sequence>
<organism evidence="1 2">
    <name type="scientific">Pythium insidiosum</name>
    <name type="common">Pythiosis disease agent</name>
    <dbReference type="NCBI Taxonomy" id="114742"/>
    <lineage>
        <taxon>Eukaryota</taxon>
        <taxon>Sar</taxon>
        <taxon>Stramenopiles</taxon>
        <taxon>Oomycota</taxon>
        <taxon>Peronosporomycetes</taxon>
        <taxon>Pythiales</taxon>
        <taxon>Pythiaceae</taxon>
        <taxon>Pythium</taxon>
    </lineage>
</organism>
<reference evidence="1" key="1">
    <citation type="submission" date="2021-12" db="EMBL/GenBank/DDBJ databases">
        <title>Prjna785345.</title>
        <authorList>
            <person name="Rujirawat T."/>
            <person name="Krajaejun T."/>
        </authorList>
    </citation>
    <scope>NUCLEOTIDE SEQUENCE</scope>
    <source>
        <strain evidence="1">Pi057C3</strain>
    </source>
</reference>
<comment type="caution">
    <text evidence="1">The sequence shown here is derived from an EMBL/GenBank/DDBJ whole genome shotgun (WGS) entry which is preliminary data.</text>
</comment>
<accession>A0AAD5Q981</accession>
<keyword evidence="2" id="KW-1185">Reference proteome</keyword>
<dbReference type="EMBL" id="JAKCXM010000036">
    <property type="protein sequence ID" value="KAJ0406130.1"/>
    <property type="molecule type" value="Genomic_DNA"/>
</dbReference>